<protein>
    <submittedName>
        <fullName evidence="6">Unannotated protein</fullName>
    </submittedName>
</protein>
<accession>A0A6J7FDY3</accession>
<evidence type="ECO:0000256" key="1">
    <source>
        <dbReference type="ARBA" id="ARBA00006484"/>
    </source>
</evidence>
<comment type="similarity">
    <text evidence="1">Belongs to the short-chain dehydrogenases/reductases (SDR) family.</text>
</comment>
<dbReference type="PRINTS" id="PR00081">
    <property type="entry name" value="GDHRDH"/>
</dbReference>
<dbReference type="Gene3D" id="3.40.50.720">
    <property type="entry name" value="NAD(P)-binding Rossmann-like Domain"/>
    <property type="match status" value="1"/>
</dbReference>
<dbReference type="Pfam" id="PF00106">
    <property type="entry name" value="adh_short"/>
    <property type="match status" value="1"/>
</dbReference>
<dbReference type="GO" id="GO:0016491">
    <property type="term" value="F:oxidoreductase activity"/>
    <property type="evidence" value="ECO:0007669"/>
    <property type="project" value="UniProtKB-KW"/>
</dbReference>
<dbReference type="InterPro" id="IPR002347">
    <property type="entry name" value="SDR_fam"/>
</dbReference>
<reference evidence="6" key="1">
    <citation type="submission" date="2020-05" db="EMBL/GenBank/DDBJ databases">
        <authorList>
            <person name="Chiriac C."/>
            <person name="Salcher M."/>
            <person name="Ghai R."/>
            <person name="Kavagutti S V."/>
        </authorList>
    </citation>
    <scope>NUCLEOTIDE SEQUENCE</scope>
</reference>
<feature type="domain" description="Ketoreductase" evidence="3">
    <location>
        <begin position="8"/>
        <end position="178"/>
    </location>
</feature>
<organism evidence="6">
    <name type="scientific">freshwater metagenome</name>
    <dbReference type="NCBI Taxonomy" id="449393"/>
    <lineage>
        <taxon>unclassified sequences</taxon>
        <taxon>metagenomes</taxon>
        <taxon>ecological metagenomes</taxon>
    </lineage>
</organism>
<keyword evidence="2" id="KW-0560">Oxidoreductase</keyword>
<evidence type="ECO:0000313" key="6">
    <source>
        <dbReference type="EMBL" id="CAB4891624.1"/>
    </source>
</evidence>
<dbReference type="InterPro" id="IPR057326">
    <property type="entry name" value="KR_dom"/>
</dbReference>
<sequence>MTTNLDGAVVAVVGANGGLGAPIARLLAERGARLVLAARRTERLAALDIEGASIVALDVRDVGAGDALVAAAHDTFGRLDGVVNAAGVVAFGLLTDTDDVVLEELFLTNVLGPLWLMKRVVPALAATRGFFVNISAVVADMPMPGMVAYSASKAALTGADRALVRELRRVSVRLCDARPPHTETGLANRPLSGVSPALPHGLSPERVAARIVAAIEADETDVAADQF</sequence>
<dbReference type="EMBL" id="CAEZYR010000242">
    <property type="protein sequence ID" value="CAB4776917.1"/>
    <property type="molecule type" value="Genomic_DNA"/>
</dbReference>
<evidence type="ECO:0000256" key="2">
    <source>
        <dbReference type="ARBA" id="ARBA00023002"/>
    </source>
</evidence>
<dbReference type="EMBL" id="CAFABA010000052">
    <property type="protein sequence ID" value="CAB4830606.1"/>
    <property type="molecule type" value="Genomic_DNA"/>
</dbReference>
<dbReference type="InterPro" id="IPR036291">
    <property type="entry name" value="NAD(P)-bd_dom_sf"/>
</dbReference>
<dbReference type="PRINTS" id="PR00080">
    <property type="entry name" value="SDRFAMILY"/>
</dbReference>
<dbReference type="PANTHER" id="PTHR44196">
    <property type="entry name" value="DEHYDROGENASE/REDUCTASE SDR FAMILY MEMBER 7B"/>
    <property type="match status" value="1"/>
</dbReference>
<dbReference type="SMART" id="SM00822">
    <property type="entry name" value="PKS_KR"/>
    <property type="match status" value="1"/>
</dbReference>
<name>A0A6J7FDY3_9ZZZZ</name>
<evidence type="ECO:0000259" key="3">
    <source>
        <dbReference type="SMART" id="SM00822"/>
    </source>
</evidence>
<dbReference type="EMBL" id="CAFBMH010000006">
    <property type="protein sequence ID" value="CAB4891624.1"/>
    <property type="molecule type" value="Genomic_DNA"/>
</dbReference>
<dbReference type="SUPFAM" id="SSF51735">
    <property type="entry name" value="NAD(P)-binding Rossmann-fold domains"/>
    <property type="match status" value="1"/>
</dbReference>
<evidence type="ECO:0000313" key="4">
    <source>
        <dbReference type="EMBL" id="CAB4776917.1"/>
    </source>
</evidence>
<evidence type="ECO:0000313" key="7">
    <source>
        <dbReference type="EMBL" id="CAB5002022.1"/>
    </source>
</evidence>
<evidence type="ECO:0000313" key="5">
    <source>
        <dbReference type="EMBL" id="CAB4830606.1"/>
    </source>
</evidence>
<dbReference type="EMBL" id="CAFBOS010000103">
    <property type="protein sequence ID" value="CAB5002022.1"/>
    <property type="molecule type" value="Genomic_DNA"/>
</dbReference>
<dbReference type="GO" id="GO:0016020">
    <property type="term" value="C:membrane"/>
    <property type="evidence" value="ECO:0007669"/>
    <property type="project" value="TreeGrafter"/>
</dbReference>
<dbReference type="AlphaFoldDB" id="A0A6J7FDY3"/>
<dbReference type="PANTHER" id="PTHR44196:SF1">
    <property type="entry name" value="DEHYDROGENASE_REDUCTASE SDR FAMILY MEMBER 7B"/>
    <property type="match status" value="1"/>
</dbReference>
<gene>
    <name evidence="4" type="ORF">UFOPK2754_03429</name>
    <name evidence="5" type="ORF">UFOPK3139_01425</name>
    <name evidence="6" type="ORF">UFOPK3543_00312</name>
    <name evidence="7" type="ORF">UFOPK3967_01691</name>
</gene>
<proteinExistence type="inferred from homology"/>